<dbReference type="SUPFAM" id="SSF54211">
    <property type="entry name" value="Ribosomal protein S5 domain 2-like"/>
    <property type="match status" value="1"/>
</dbReference>
<dbReference type="EMBL" id="LAZR01038642">
    <property type="protein sequence ID" value="KKL19015.1"/>
    <property type="molecule type" value="Genomic_DNA"/>
</dbReference>
<keyword evidence="1" id="KW-0808">Transferase</keyword>
<protein>
    <recommendedName>
        <fullName evidence="5">GHMP kinase N-terminal domain-containing protein</fullName>
    </recommendedName>
</protein>
<dbReference type="GO" id="GO:0005524">
    <property type="term" value="F:ATP binding"/>
    <property type="evidence" value="ECO:0007669"/>
    <property type="project" value="UniProtKB-KW"/>
</dbReference>
<evidence type="ECO:0000313" key="6">
    <source>
        <dbReference type="EMBL" id="KKL19015.1"/>
    </source>
</evidence>
<evidence type="ECO:0000256" key="1">
    <source>
        <dbReference type="ARBA" id="ARBA00022679"/>
    </source>
</evidence>
<dbReference type="InterPro" id="IPR020568">
    <property type="entry name" value="Ribosomal_Su5_D2-typ_SF"/>
</dbReference>
<dbReference type="InterPro" id="IPR006204">
    <property type="entry name" value="GHMP_kinase_N_dom"/>
</dbReference>
<comment type="caution">
    <text evidence="6">The sequence shown here is derived from an EMBL/GenBank/DDBJ whole genome shotgun (WGS) entry which is preliminary data.</text>
</comment>
<sequence>MTLSLPAPAKINLFLHITGRRADGYHNLQTLFQLLDHGDQLDFAINSDGDIHLSPSISGVPQENNLIYGAARALQQYSGCTQGADIHLHKHLPMGGGLGGGSSDAATTLLGLNALWQLALPTKVLLDIGAQIGADVPVFVLGHTAWAEGIGDQLTPVEMPDDWYLILTPDIQVSTAEVLYEFQKEKLKKG</sequence>
<dbReference type="GO" id="GO:0016114">
    <property type="term" value="P:terpenoid biosynthetic process"/>
    <property type="evidence" value="ECO:0007669"/>
    <property type="project" value="InterPro"/>
</dbReference>
<keyword evidence="2" id="KW-0547">Nucleotide-binding</keyword>
<evidence type="ECO:0000259" key="5">
    <source>
        <dbReference type="Pfam" id="PF00288"/>
    </source>
</evidence>
<keyword evidence="3" id="KW-0418">Kinase</keyword>
<evidence type="ECO:0000256" key="2">
    <source>
        <dbReference type="ARBA" id="ARBA00022741"/>
    </source>
</evidence>
<evidence type="ECO:0000256" key="3">
    <source>
        <dbReference type="ARBA" id="ARBA00022777"/>
    </source>
</evidence>
<name>A0A0F9BBD5_9ZZZZ</name>
<gene>
    <name evidence="6" type="ORF">LCGC14_2469710</name>
</gene>
<organism evidence="6">
    <name type="scientific">marine sediment metagenome</name>
    <dbReference type="NCBI Taxonomy" id="412755"/>
    <lineage>
        <taxon>unclassified sequences</taxon>
        <taxon>metagenomes</taxon>
        <taxon>ecological metagenomes</taxon>
    </lineage>
</organism>
<dbReference type="HAMAP" id="MF_00061">
    <property type="entry name" value="IspE"/>
    <property type="match status" value="1"/>
</dbReference>
<evidence type="ECO:0000256" key="4">
    <source>
        <dbReference type="ARBA" id="ARBA00022840"/>
    </source>
</evidence>
<dbReference type="GO" id="GO:0050515">
    <property type="term" value="F:4-(cytidine 5'-diphospho)-2-C-methyl-D-erythritol kinase activity"/>
    <property type="evidence" value="ECO:0007669"/>
    <property type="project" value="InterPro"/>
</dbReference>
<dbReference type="NCBIfam" id="TIGR00154">
    <property type="entry name" value="ispE"/>
    <property type="match status" value="1"/>
</dbReference>
<dbReference type="InterPro" id="IPR014721">
    <property type="entry name" value="Ribsml_uS5_D2-typ_fold_subgr"/>
</dbReference>
<dbReference type="Pfam" id="PF00288">
    <property type="entry name" value="GHMP_kinases_N"/>
    <property type="match status" value="1"/>
</dbReference>
<dbReference type="AlphaFoldDB" id="A0A0F9BBD5"/>
<feature type="domain" description="GHMP kinase N-terminal" evidence="5">
    <location>
        <begin position="65"/>
        <end position="142"/>
    </location>
</feature>
<proteinExistence type="inferred from homology"/>
<dbReference type="PANTHER" id="PTHR43527:SF2">
    <property type="entry name" value="4-DIPHOSPHOCYTIDYL-2-C-METHYL-D-ERYTHRITOL KINASE, CHLOROPLASTIC"/>
    <property type="match status" value="1"/>
</dbReference>
<accession>A0A0F9BBD5</accession>
<dbReference type="Gene3D" id="3.30.230.10">
    <property type="match status" value="1"/>
</dbReference>
<dbReference type="PANTHER" id="PTHR43527">
    <property type="entry name" value="4-DIPHOSPHOCYTIDYL-2-C-METHYL-D-ERYTHRITOL KINASE, CHLOROPLASTIC"/>
    <property type="match status" value="1"/>
</dbReference>
<dbReference type="InterPro" id="IPR004424">
    <property type="entry name" value="IspE"/>
</dbReference>
<keyword evidence="4" id="KW-0067">ATP-binding</keyword>
<reference evidence="6" key="1">
    <citation type="journal article" date="2015" name="Nature">
        <title>Complex archaea that bridge the gap between prokaryotes and eukaryotes.</title>
        <authorList>
            <person name="Spang A."/>
            <person name="Saw J.H."/>
            <person name="Jorgensen S.L."/>
            <person name="Zaremba-Niedzwiedzka K."/>
            <person name="Martijn J."/>
            <person name="Lind A.E."/>
            <person name="van Eijk R."/>
            <person name="Schleper C."/>
            <person name="Guy L."/>
            <person name="Ettema T.J."/>
        </authorList>
    </citation>
    <scope>NUCLEOTIDE SEQUENCE</scope>
</reference>